<reference evidence="1 2" key="1">
    <citation type="journal article" date="2003" name="PLoS Biol.">
        <title>The genome sequence of Caenorhabditis briggsae: a platform for comparative genomics.</title>
        <authorList>
            <person name="Stein L.D."/>
            <person name="Bao Z."/>
            <person name="Blasiar D."/>
            <person name="Blumenthal T."/>
            <person name="Brent M.R."/>
            <person name="Chen N."/>
            <person name="Chinwalla A."/>
            <person name="Clarke L."/>
            <person name="Clee C."/>
            <person name="Coghlan A."/>
            <person name="Coulson A."/>
            <person name="D'Eustachio P."/>
            <person name="Fitch D.H."/>
            <person name="Fulton L.A."/>
            <person name="Fulton R.E."/>
            <person name="Griffiths-Jones S."/>
            <person name="Harris T.W."/>
            <person name="Hillier L.W."/>
            <person name="Kamath R."/>
            <person name="Kuwabara P.E."/>
            <person name="Mardis E.R."/>
            <person name="Marra M.A."/>
            <person name="Miner T.L."/>
            <person name="Minx P."/>
            <person name="Mullikin J.C."/>
            <person name="Plumb R.W."/>
            <person name="Rogers J."/>
            <person name="Schein J.E."/>
            <person name="Sohrmann M."/>
            <person name="Spieth J."/>
            <person name="Stajich J.E."/>
            <person name="Wei C."/>
            <person name="Willey D."/>
            <person name="Wilson R.K."/>
            <person name="Durbin R."/>
            <person name="Waterston R.H."/>
        </authorList>
    </citation>
    <scope>NUCLEOTIDE SEQUENCE [LARGE SCALE GENOMIC DNA]</scope>
    <source>
        <strain evidence="1 2">AF16</strain>
    </source>
</reference>
<evidence type="ECO:0000313" key="1">
    <source>
        <dbReference type="EMBL" id="CAS00003.1"/>
    </source>
</evidence>
<sequence length="15" mass="1842">MGRDWSHGLEEKKLR</sequence>
<accession>B6IJ23</accession>
<organism evidence="1 2">
    <name type="scientific">Caenorhabditis briggsae</name>
    <dbReference type="NCBI Taxonomy" id="6238"/>
    <lineage>
        <taxon>Eukaryota</taxon>
        <taxon>Metazoa</taxon>
        <taxon>Ecdysozoa</taxon>
        <taxon>Nematoda</taxon>
        <taxon>Chromadorea</taxon>
        <taxon>Rhabditida</taxon>
        <taxon>Rhabditina</taxon>
        <taxon>Rhabditomorpha</taxon>
        <taxon>Rhabditoidea</taxon>
        <taxon>Rhabditidae</taxon>
        <taxon>Peloderinae</taxon>
        <taxon>Caenorhabditis</taxon>
    </lineage>
</organism>
<dbReference type="CTD" id="68919174"/>
<dbReference type="InParanoid" id="B6IJ23"/>
<reference evidence="1 2" key="2">
    <citation type="journal article" date="2011" name="PLoS Genet.">
        <title>Caenorhabditis briggsae recombinant inbred line genotypes reveal inter-strain incompatibility and the evolution of recombination.</title>
        <authorList>
            <person name="Ross J.A."/>
            <person name="Koboldt D.C."/>
            <person name="Staisch J.E."/>
            <person name="Chamberlin H.M."/>
            <person name="Gupta B.P."/>
            <person name="Miller R.D."/>
            <person name="Baird S.E."/>
            <person name="Haag E.S."/>
        </authorList>
    </citation>
    <scope>NUCLEOTIDE SEQUENCE [LARGE SCALE GENOMIC DNA]</scope>
    <source>
        <strain evidence="1 2">AF16</strain>
    </source>
</reference>
<keyword evidence="2" id="KW-1185">Reference proteome</keyword>
<dbReference type="Proteomes" id="UP000008549">
    <property type="component" value="Unassembled WGS sequence"/>
</dbReference>
<dbReference type="GeneID" id="68919174"/>
<proteinExistence type="predicted"/>
<dbReference type="EMBL" id="HE600983">
    <property type="protein sequence ID" value="CAS00003.1"/>
    <property type="molecule type" value="Genomic_DNA"/>
</dbReference>
<dbReference type="RefSeq" id="XP_045099564.1">
    <property type="nucleotide sequence ID" value="XM_045239689.1"/>
</dbReference>
<dbReference type="KEGG" id="cbr:CBG_27725"/>
<evidence type="ECO:0000313" key="2">
    <source>
        <dbReference type="Proteomes" id="UP000008549"/>
    </source>
</evidence>
<protein>
    <submittedName>
        <fullName evidence="1">Protein CBG27725</fullName>
    </submittedName>
</protein>
<gene>
    <name evidence="1" type="ORF">CBG27725</name>
    <name evidence="1" type="ORF">CBG_27725</name>
</gene>
<name>B6IJ23_CAEBR</name>